<dbReference type="Proteomes" id="UP000663651">
    <property type="component" value="Chromosome"/>
</dbReference>
<feature type="transmembrane region" description="Helical" evidence="6">
    <location>
        <begin position="39"/>
        <end position="60"/>
    </location>
</feature>
<evidence type="ECO:0000313" key="8">
    <source>
        <dbReference type="EMBL" id="QSV47372.1"/>
    </source>
</evidence>
<feature type="transmembrane region" description="Helical" evidence="6">
    <location>
        <begin position="12"/>
        <end position="32"/>
    </location>
</feature>
<comment type="subcellular location">
    <subcellularLocation>
        <location evidence="1">Membrane</location>
        <topology evidence="1">Multi-pass membrane protein</topology>
    </subcellularLocation>
</comment>
<sequence>MESSFSTITIIHWAAVVIYVLATIFNVAGLIFRKERAAGISYLLVGAGLAVHGIGILWWWKIVGHGPYIGRFEVLSSQAWMGLFLFMVFAHFLPKIRPASILVFPAAFLMIAIGIFFEPQVKMLPPTLRSVWLVLHVTFYKISVCTLLVALAFSLFYILRKRTGMLWLSRLPDMETMDILAFRFAGFSFTFWAIAMLAGSIWAYESWGRFWGWDPIETWSLITWVAFGIYLHLRRFFGLKGEAAAYLYILCFLLSVLSLFLTPLIGGSVHSEYFK</sequence>
<feature type="transmembrane region" description="Helical" evidence="6">
    <location>
        <begin position="137"/>
        <end position="159"/>
    </location>
</feature>
<evidence type="ECO:0000256" key="2">
    <source>
        <dbReference type="ARBA" id="ARBA00022692"/>
    </source>
</evidence>
<name>A0ABX7Q844_9BACT</name>
<accession>A0ABX7Q844</accession>
<evidence type="ECO:0000313" key="9">
    <source>
        <dbReference type="Proteomes" id="UP000663651"/>
    </source>
</evidence>
<keyword evidence="9" id="KW-1185">Reference proteome</keyword>
<dbReference type="Pfam" id="PF01578">
    <property type="entry name" value="Cytochrom_C_asm"/>
    <property type="match status" value="1"/>
</dbReference>
<organism evidence="8 9">
    <name type="scientific">Geobacter benzoatilyticus</name>
    <dbReference type="NCBI Taxonomy" id="2815309"/>
    <lineage>
        <taxon>Bacteria</taxon>
        <taxon>Pseudomonadati</taxon>
        <taxon>Thermodesulfobacteriota</taxon>
        <taxon>Desulfuromonadia</taxon>
        <taxon>Geobacterales</taxon>
        <taxon>Geobacteraceae</taxon>
        <taxon>Geobacter</taxon>
    </lineage>
</organism>
<gene>
    <name evidence="8" type="primary">ccsA</name>
    <name evidence="8" type="ORF">JZM60_08580</name>
</gene>
<dbReference type="PANTHER" id="PTHR30071">
    <property type="entry name" value="HEME EXPORTER PROTEIN C"/>
    <property type="match status" value="1"/>
</dbReference>
<feature type="transmembrane region" description="Helical" evidence="6">
    <location>
        <begin position="180"/>
        <end position="204"/>
    </location>
</feature>
<evidence type="ECO:0000256" key="3">
    <source>
        <dbReference type="ARBA" id="ARBA00022748"/>
    </source>
</evidence>
<dbReference type="RefSeq" id="WP_207165543.1">
    <property type="nucleotide sequence ID" value="NZ_CP071382.1"/>
</dbReference>
<feature type="transmembrane region" description="Helical" evidence="6">
    <location>
        <begin position="245"/>
        <end position="265"/>
    </location>
</feature>
<keyword evidence="5 6" id="KW-0472">Membrane</keyword>
<evidence type="ECO:0000256" key="4">
    <source>
        <dbReference type="ARBA" id="ARBA00022989"/>
    </source>
</evidence>
<feature type="transmembrane region" description="Helical" evidence="6">
    <location>
        <begin position="72"/>
        <end position="92"/>
    </location>
</feature>
<dbReference type="InterPro" id="IPR045062">
    <property type="entry name" value="Cyt_c_biogenesis_CcsA/CcmC"/>
</dbReference>
<dbReference type="InterPro" id="IPR002541">
    <property type="entry name" value="Cyt_c_assembly"/>
</dbReference>
<proteinExistence type="predicted"/>
<feature type="transmembrane region" description="Helical" evidence="6">
    <location>
        <begin position="99"/>
        <end position="117"/>
    </location>
</feature>
<keyword evidence="2 6" id="KW-0812">Transmembrane</keyword>
<keyword evidence="3" id="KW-0201">Cytochrome c-type biogenesis</keyword>
<keyword evidence="4 6" id="KW-1133">Transmembrane helix</keyword>
<dbReference type="EMBL" id="CP071382">
    <property type="protein sequence ID" value="QSV47372.1"/>
    <property type="molecule type" value="Genomic_DNA"/>
</dbReference>
<reference evidence="8 9" key="1">
    <citation type="submission" date="2021-03" db="EMBL/GenBank/DDBJ databases">
        <title>Geobacter metallireducens gen. nov. sp. nov., a microorganism capable of coupling the complete oxidation of organic compounds to the reduction of iron and other metals.</title>
        <authorList>
            <person name="Li Y."/>
        </authorList>
    </citation>
    <scope>NUCLEOTIDE SEQUENCE [LARGE SCALE GENOMIC DNA]</scope>
    <source>
        <strain evidence="8 9">Jerry-YX</strain>
    </source>
</reference>
<feature type="domain" description="Cytochrome c assembly protein" evidence="7">
    <location>
        <begin position="75"/>
        <end position="266"/>
    </location>
</feature>
<evidence type="ECO:0000256" key="6">
    <source>
        <dbReference type="SAM" id="Phobius"/>
    </source>
</evidence>
<dbReference type="PANTHER" id="PTHR30071:SF1">
    <property type="entry name" value="CYTOCHROME B_B6 PROTEIN-RELATED"/>
    <property type="match status" value="1"/>
</dbReference>
<protein>
    <submittedName>
        <fullName evidence="8">Cytochrome c biogenesis protein CcsA</fullName>
    </submittedName>
</protein>
<feature type="transmembrane region" description="Helical" evidence="6">
    <location>
        <begin position="216"/>
        <end position="233"/>
    </location>
</feature>
<evidence type="ECO:0000256" key="5">
    <source>
        <dbReference type="ARBA" id="ARBA00023136"/>
    </source>
</evidence>
<evidence type="ECO:0000259" key="7">
    <source>
        <dbReference type="Pfam" id="PF01578"/>
    </source>
</evidence>
<evidence type="ECO:0000256" key="1">
    <source>
        <dbReference type="ARBA" id="ARBA00004141"/>
    </source>
</evidence>